<dbReference type="InterPro" id="IPR005644">
    <property type="entry name" value="NolW-like"/>
</dbReference>
<dbReference type="GO" id="GO:0015628">
    <property type="term" value="P:protein secretion by the type II secretion system"/>
    <property type="evidence" value="ECO:0007669"/>
    <property type="project" value="InterPro"/>
</dbReference>
<proteinExistence type="inferred from homology"/>
<dbReference type="InterPro" id="IPR013356">
    <property type="entry name" value="T2SS_GspD"/>
</dbReference>
<evidence type="ECO:0000256" key="6">
    <source>
        <dbReference type="ARBA" id="ARBA00022729"/>
    </source>
</evidence>
<keyword evidence="7" id="KW-0653">Protein transport</keyword>
<dbReference type="GO" id="GO:0009279">
    <property type="term" value="C:cell outer membrane"/>
    <property type="evidence" value="ECO:0007669"/>
    <property type="project" value="UniProtKB-SubCell"/>
</dbReference>
<accession>A0AA41R490</accession>
<comment type="caution">
    <text evidence="13">The sequence shown here is derived from an EMBL/GenBank/DDBJ whole genome shotgun (WGS) entry which is preliminary data.</text>
</comment>
<dbReference type="PANTHER" id="PTHR30332:SF24">
    <property type="entry name" value="SECRETIN GSPD-RELATED"/>
    <property type="match status" value="1"/>
</dbReference>
<dbReference type="PANTHER" id="PTHR30332">
    <property type="entry name" value="PROBABLE GENERAL SECRETION PATHWAY PROTEIN D"/>
    <property type="match status" value="1"/>
</dbReference>
<evidence type="ECO:0000256" key="10">
    <source>
        <dbReference type="RuleBase" id="RU004004"/>
    </source>
</evidence>
<protein>
    <submittedName>
        <fullName evidence="13">Type II secretion system secretin GspD</fullName>
    </submittedName>
</protein>
<organism evidence="13 14">
    <name type="scientific">Desulfatitalea alkaliphila</name>
    <dbReference type="NCBI Taxonomy" id="2929485"/>
    <lineage>
        <taxon>Bacteria</taxon>
        <taxon>Pseudomonadati</taxon>
        <taxon>Thermodesulfobacteriota</taxon>
        <taxon>Desulfobacteria</taxon>
        <taxon>Desulfobacterales</taxon>
        <taxon>Desulfosarcinaceae</taxon>
        <taxon>Desulfatitalea</taxon>
    </lineage>
</organism>
<evidence type="ECO:0000256" key="11">
    <source>
        <dbReference type="SAM" id="MobiDB-lite"/>
    </source>
</evidence>
<keyword evidence="5" id="KW-0812">Transmembrane</keyword>
<dbReference type="InterPro" id="IPR050810">
    <property type="entry name" value="Bact_Secretion_Sys_Channel"/>
</dbReference>
<feature type="region of interest" description="Disordered" evidence="11">
    <location>
        <begin position="626"/>
        <end position="688"/>
    </location>
</feature>
<dbReference type="Gene3D" id="3.30.70.1070">
    <property type="entry name" value="Sporulation related repeat"/>
    <property type="match status" value="1"/>
</dbReference>
<feature type="compositionally biased region" description="Low complexity" evidence="11">
    <location>
        <begin position="642"/>
        <end position="655"/>
    </location>
</feature>
<dbReference type="InterPro" id="IPR036680">
    <property type="entry name" value="SPOR-like_sf"/>
</dbReference>
<evidence type="ECO:0000313" key="13">
    <source>
        <dbReference type="EMBL" id="MCJ8500585.1"/>
    </source>
</evidence>
<dbReference type="GO" id="GO:0015627">
    <property type="term" value="C:type II protein secretion system complex"/>
    <property type="evidence" value="ECO:0007669"/>
    <property type="project" value="InterPro"/>
</dbReference>
<dbReference type="NCBIfam" id="TIGR02517">
    <property type="entry name" value="type_II_gspD"/>
    <property type="match status" value="1"/>
</dbReference>
<dbReference type="Pfam" id="PF03958">
    <property type="entry name" value="Secretin_N"/>
    <property type="match status" value="3"/>
</dbReference>
<dbReference type="RefSeq" id="WP_246905384.1">
    <property type="nucleotide sequence ID" value="NZ_JALJRB010000007.1"/>
</dbReference>
<dbReference type="SUPFAM" id="SSF110997">
    <property type="entry name" value="Sporulation related repeat"/>
    <property type="match status" value="1"/>
</dbReference>
<sequence>MAATIAAAQPSGADTAPGPAGGDQLVSIDFNNVDLAVFVKFISDLTKKNFIIDDKVRGRVTVISPGRITVAEAYRVFESVLEVNGFTTVPSGAVTKIVPAPEARAKSIKTRIEEESGRPGDNVITQIVPLRYADPNEIKNLFTPLVSRNSVIQAYPPTNTLIITDVHSNIVRLLQILKAIDITGVGQQIALIPVQNASAAKLVTMLESIFRAARERGASEKDIVFVADDRTNTLIVLASEGDIDNIRQLVRSLDKEAPKGQGNINVYYLEHASSEDMVKVLQEILQRGGETVDEEGRPVAPVVSSRVRITADKPTNSLIIVADMEEYMVLESIIRKIDIPRAMVYIEALIMEVNVNKDFRLGTEWTIGAETSYKGKDGIYGGGFRGEDPLVTFGQGLTAGSVIPNLPSGMSFGIFGEFLEISGFTFPSISAMVQAYSKDRDVRILSTPQILTTDNQEARIYVGKNVPFQTTATASTTGTEIFNSFEYRDVGKSLKITPQISKDRMVRLLISLEVTALEGVATTRPTTLKRTIETTAIVQDGHSVVLGGLIDDNEDAARYKVPCLGDIPGFGALFSSRASNFEKSNLYVFLTPRVIQDNEEAARVSTRKRQQIDGALEENIKLYNSDQNMPPAETLQIPGPQSAAPADTSETAAADRVVTSGAVPEGGNVGRGEPSRANPTADAGTVPTAAVEQSTRTGNSNVEGFTLQVASVQNREQAGKLLDALIAEGHAAYIVRSEIEGETWYRLRIGYFATPNDAEATIRQLRASRHDPILIKL</sequence>
<dbReference type="EMBL" id="JALJRB010000007">
    <property type="protein sequence ID" value="MCJ8500585.1"/>
    <property type="molecule type" value="Genomic_DNA"/>
</dbReference>
<evidence type="ECO:0000256" key="9">
    <source>
        <dbReference type="ARBA" id="ARBA00023237"/>
    </source>
</evidence>
<reference evidence="13" key="1">
    <citation type="submission" date="2022-04" db="EMBL/GenBank/DDBJ databases">
        <title>Desulfatitalea alkaliphila sp. nov., a novel anaerobic sulfate-reducing bacterium isolated from terrestrial mud volcano, Taman Peninsula, Russia.</title>
        <authorList>
            <person name="Khomyakova M.A."/>
            <person name="Merkel A.Y."/>
            <person name="Slobodkin A.I."/>
        </authorList>
    </citation>
    <scope>NUCLEOTIDE SEQUENCE</scope>
    <source>
        <strain evidence="13">M08but</strain>
    </source>
</reference>
<evidence type="ECO:0000256" key="3">
    <source>
        <dbReference type="ARBA" id="ARBA00022448"/>
    </source>
</evidence>
<evidence type="ECO:0000256" key="2">
    <source>
        <dbReference type="ARBA" id="ARBA00006980"/>
    </source>
</evidence>
<dbReference type="InterPro" id="IPR001775">
    <property type="entry name" value="GspD/PilQ"/>
</dbReference>
<evidence type="ECO:0000256" key="8">
    <source>
        <dbReference type="ARBA" id="ARBA00023136"/>
    </source>
</evidence>
<name>A0AA41R490_9BACT</name>
<dbReference type="Gene3D" id="3.30.1370.120">
    <property type="match status" value="3"/>
</dbReference>
<dbReference type="PRINTS" id="PR00811">
    <property type="entry name" value="BCTERIALGSPD"/>
</dbReference>
<keyword evidence="4" id="KW-1134">Transmembrane beta strand</keyword>
<evidence type="ECO:0000256" key="5">
    <source>
        <dbReference type="ARBA" id="ARBA00022692"/>
    </source>
</evidence>
<dbReference type="InterPro" id="IPR049371">
    <property type="entry name" value="GspD-like_N0"/>
</dbReference>
<dbReference type="InterPro" id="IPR007730">
    <property type="entry name" value="SPOR-like_dom"/>
</dbReference>
<gene>
    <name evidence="13" type="primary">gspD</name>
    <name evidence="13" type="ORF">MRX98_08375</name>
</gene>
<evidence type="ECO:0000256" key="1">
    <source>
        <dbReference type="ARBA" id="ARBA00004442"/>
    </source>
</evidence>
<dbReference type="InterPro" id="IPR004846">
    <property type="entry name" value="T2SS/T3SS_dom"/>
</dbReference>
<keyword evidence="9" id="KW-0998">Cell outer membrane</keyword>
<dbReference type="AlphaFoldDB" id="A0AA41R490"/>
<keyword evidence="14" id="KW-1185">Reference proteome</keyword>
<evidence type="ECO:0000256" key="4">
    <source>
        <dbReference type="ARBA" id="ARBA00022452"/>
    </source>
</evidence>
<dbReference type="PROSITE" id="PS51724">
    <property type="entry name" value="SPOR"/>
    <property type="match status" value="1"/>
</dbReference>
<dbReference type="Pfam" id="PF00263">
    <property type="entry name" value="Secretin"/>
    <property type="match status" value="1"/>
</dbReference>
<dbReference type="GO" id="GO:0042834">
    <property type="term" value="F:peptidoglycan binding"/>
    <property type="evidence" value="ECO:0007669"/>
    <property type="project" value="InterPro"/>
</dbReference>
<dbReference type="Pfam" id="PF05036">
    <property type="entry name" value="SPOR"/>
    <property type="match status" value="1"/>
</dbReference>
<dbReference type="Proteomes" id="UP001165427">
    <property type="component" value="Unassembled WGS sequence"/>
</dbReference>
<comment type="subcellular location">
    <subcellularLocation>
        <location evidence="1 10">Cell outer membrane</location>
    </subcellularLocation>
</comment>
<evidence type="ECO:0000256" key="7">
    <source>
        <dbReference type="ARBA" id="ARBA00022927"/>
    </source>
</evidence>
<evidence type="ECO:0000313" key="14">
    <source>
        <dbReference type="Proteomes" id="UP001165427"/>
    </source>
</evidence>
<feature type="domain" description="SPOR" evidence="12">
    <location>
        <begin position="699"/>
        <end position="777"/>
    </location>
</feature>
<keyword evidence="6" id="KW-0732">Signal</keyword>
<keyword evidence="8" id="KW-0472">Membrane</keyword>
<keyword evidence="3 10" id="KW-0813">Transport</keyword>
<comment type="similarity">
    <text evidence="2">Belongs to the bacterial secretin family. GSP D subfamily.</text>
</comment>
<evidence type="ECO:0000259" key="12">
    <source>
        <dbReference type="PROSITE" id="PS51724"/>
    </source>
</evidence>
<dbReference type="InterPro" id="IPR038591">
    <property type="entry name" value="NolW-like_sf"/>
</dbReference>
<dbReference type="Pfam" id="PF21305">
    <property type="entry name" value="type_II_gspD_N0"/>
    <property type="match status" value="1"/>
</dbReference>